<evidence type="ECO:0008006" key="3">
    <source>
        <dbReference type="Google" id="ProtNLM"/>
    </source>
</evidence>
<protein>
    <recommendedName>
        <fullName evidence="3">DUF4221 domain-containing protein</fullName>
    </recommendedName>
</protein>
<reference evidence="1 2" key="1">
    <citation type="journal article" date="2020" name="Syst. Appl. Microbiol.">
        <title>Arthrospiribacter ruber gen. nov., sp. nov., a novel bacterium isolated from Arthrospira cultures.</title>
        <authorList>
            <person name="Waleron M."/>
            <person name="Misztak A."/>
            <person name="Waleron M.M."/>
            <person name="Furmaniak M."/>
            <person name="Mrozik A."/>
            <person name="Waleron K."/>
        </authorList>
    </citation>
    <scope>NUCLEOTIDE SEQUENCE [LARGE SCALE GENOMIC DNA]</scope>
    <source>
        <strain evidence="1 2">DPMB0001</strain>
    </source>
</reference>
<keyword evidence="2" id="KW-1185">Reference proteome</keyword>
<dbReference type="AlphaFoldDB" id="A0A951IWT9"/>
<dbReference type="EMBL" id="RPHB01000006">
    <property type="protein sequence ID" value="MBW3468690.1"/>
    <property type="molecule type" value="Genomic_DNA"/>
</dbReference>
<dbReference type="Proteomes" id="UP000727490">
    <property type="component" value="Unassembled WGS sequence"/>
</dbReference>
<organism evidence="1 2">
    <name type="scientific">Arthrospiribacter ruber</name>
    <dbReference type="NCBI Taxonomy" id="2487934"/>
    <lineage>
        <taxon>Bacteria</taxon>
        <taxon>Pseudomonadati</taxon>
        <taxon>Bacteroidota</taxon>
        <taxon>Cytophagia</taxon>
        <taxon>Cytophagales</taxon>
        <taxon>Cyclobacteriaceae</taxon>
        <taxon>Arthrospiribacter</taxon>
    </lineage>
</organism>
<accession>A0A951IWT9</accession>
<dbReference type="RefSeq" id="WP_219290419.1">
    <property type="nucleotide sequence ID" value="NZ_RPHB01000006.1"/>
</dbReference>
<proteinExistence type="predicted"/>
<gene>
    <name evidence="1" type="ORF">EGN73_12835</name>
</gene>
<sequence length="391" mass="45969">MKNKWFRNSLLLILAAHLISCSEEKRFSGQEIFVDISPKITVYFADTDLSSQYPFPHSSFLDSSLMISYNMLRNSLDTIYFEGDTLKVKEGFYLEKDGPRRTEGINNLVYTSLGLVLFNAKNVMIDKDGPSYIENFRLIESDLFRDNVFYSIASGGVSYYLDWFYKGYDQNRENLFFFARDFKSKDFKLIKFDLEGKSFKEMPMWANFELINNYEVEIQNVSKNHMPFIFIQGDILVLSYNYSNEFVIVDLNTESERNKKFASELFPLRKRTFQKIDLDTELIDPEDFKRVMDLIDEWDKDVAFGNFEKLPNGKGFCRLVRGATLGEDKTDPQLFLEVFNNEWDKIGEVSLSELEPNLSTLFFAIGDRLFFKAKEQDNENYMDYYFVEVDF</sequence>
<evidence type="ECO:0000313" key="2">
    <source>
        <dbReference type="Proteomes" id="UP000727490"/>
    </source>
</evidence>
<comment type="caution">
    <text evidence="1">The sequence shown here is derived from an EMBL/GenBank/DDBJ whole genome shotgun (WGS) entry which is preliminary data.</text>
</comment>
<name>A0A951IWT9_9BACT</name>
<evidence type="ECO:0000313" key="1">
    <source>
        <dbReference type="EMBL" id="MBW3468690.1"/>
    </source>
</evidence>